<dbReference type="PIRSF" id="PIRSF006487">
    <property type="entry name" value="GcvT"/>
    <property type="match status" value="1"/>
</dbReference>
<comment type="subunit">
    <text evidence="7">The glycine cleavage system is composed of four proteins: P, T, L and H.</text>
</comment>
<evidence type="ECO:0000259" key="8">
    <source>
        <dbReference type="Pfam" id="PF01571"/>
    </source>
</evidence>
<keyword evidence="3 7" id="KW-0032">Aminotransferase</keyword>
<evidence type="ECO:0000256" key="6">
    <source>
        <dbReference type="ARBA" id="ARBA00047665"/>
    </source>
</evidence>
<dbReference type="Pfam" id="PF01571">
    <property type="entry name" value="GCV_T"/>
    <property type="match status" value="1"/>
</dbReference>
<protein>
    <recommendedName>
        <fullName evidence="2 7">Aminomethyltransferase</fullName>
        <ecNumber evidence="2 7">2.1.2.10</ecNumber>
    </recommendedName>
    <alternativeName>
        <fullName evidence="5 7">Glycine cleavage system T protein</fullName>
    </alternativeName>
</protein>
<dbReference type="Gene3D" id="3.30.70.1400">
    <property type="entry name" value="Aminomethyltransferase beta-barrel domains"/>
    <property type="match status" value="1"/>
</dbReference>
<dbReference type="GO" id="GO:0004047">
    <property type="term" value="F:aminomethyltransferase activity"/>
    <property type="evidence" value="ECO:0007669"/>
    <property type="project" value="UniProtKB-EC"/>
</dbReference>
<comment type="similarity">
    <text evidence="1 7">Belongs to the GcvT family.</text>
</comment>
<sequence length="370" mass="40201">MQTTPLTQTHRNLNAKLVDFAGFEMPLTYTSLKEEHQAVREAAGVFDVSHMGEFIIRGEGARDLVQYVTSNDVDRLEEGQAQYSCLPRPAGGIVDDLLVYRLPPNPAMGMSGEFPAYMLVVNASNIQKDWDWISSHNTFGAELLNISDRTALLAVQGPKAVEILQELTDENLAAIPYYQFVRGTLAGVDNVILSATGYTGSGGFELYLAADKAAEVWDKILAAGEKHGLIPCGLGSRDTLRLEKGFALYGNDINDATTPLEAGLGWITKLEAGDFVGREHLVEQKEAGVGRRLVAFKVDGRRAPRNGHGLRDENGRAIGEVTSGTHSPSLDYPIGMGYVASGNHRVGTKIKVDLGRKTMDAEVVKLPFLK</sequence>
<accession>A0ABX0XBJ7</accession>
<evidence type="ECO:0000313" key="11">
    <source>
        <dbReference type="Proteomes" id="UP000770785"/>
    </source>
</evidence>
<evidence type="ECO:0000256" key="4">
    <source>
        <dbReference type="ARBA" id="ARBA00022679"/>
    </source>
</evidence>
<keyword evidence="4 7" id="KW-0808">Transferase</keyword>
<dbReference type="PANTHER" id="PTHR43757:SF2">
    <property type="entry name" value="AMINOMETHYLTRANSFERASE, MITOCHONDRIAL"/>
    <property type="match status" value="1"/>
</dbReference>
<evidence type="ECO:0000256" key="1">
    <source>
        <dbReference type="ARBA" id="ARBA00008609"/>
    </source>
</evidence>
<dbReference type="Gene3D" id="2.40.30.110">
    <property type="entry name" value="Aminomethyltransferase beta-barrel domains"/>
    <property type="match status" value="1"/>
</dbReference>
<evidence type="ECO:0000256" key="7">
    <source>
        <dbReference type="HAMAP-Rule" id="MF_00259"/>
    </source>
</evidence>
<proteinExistence type="inferred from homology"/>
<reference evidence="10 11" key="1">
    <citation type="submission" date="2020-03" db="EMBL/GenBank/DDBJ databases">
        <title>Genomic Encyclopedia of Type Strains, Phase IV (KMG-IV): sequencing the most valuable type-strain genomes for metagenomic binning, comparative biology and taxonomic classification.</title>
        <authorList>
            <person name="Goeker M."/>
        </authorList>
    </citation>
    <scope>NUCLEOTIDE SEQUENCE [LARGE SCALE GENOMIC DNA]</scope>
    <source>
        <strain evidence="10 11">DSM 105096</strain>
    </source>
</reference>
<dbReference type="InterPro" id="IPR013977">
    <property type="entry name" value="GcvT_C"/>
</dbReference>
<dbReference type="EC" id="2.1.2.10" evidence="2 7"/>
<dbReference type="InterPro" id="IPR029043">
    <property type="entry name" value="GcvT/YgfZ_C"/>
</dbReference>
<dbReference type="InterPro" id="IPR028896">
    <property type="entry name" value="GcvT/YgfZ/DmdA"/>
</dbReference>
<feature type="domain" description="GCVT N-terminal" evidence="8">
    <location>
        <begin position="6"/>
        <end position="271"/>
    </location>
</feature>
<dbReference type="Proteomes" id="UP000770785">
    <property type="component" value="Unassembled WGS sequence"/>
</dbReference>
<organism evidence="10 11">
    <name type="scientific">Neolewinella antarctica</name>
    <dbReference type="NCBI Taxonomy" id="442734"/>
    <lineage>
        <taxon>Bacteria</taxon>
        <taxon>Pseudomonadati</taxon>
        <taxon>Bacteroidota</taxon>
        <taxon>Saprospiria</taxon>
        <taxon>Saprospirales</taxon>
        <taxon>Lewinellaceae</taxon>
        <taxon>Neolewinella</taxon>
    </lineage>
</organism>
<comment type="function">
    <text evidence="7">The glycine cleavage system catalyzes the degradation of glycine.</text>
</comment>
<dbReference type="SUPFAM" id="SSF103025">
    <property type="entry name" value="Folate-binding domain"/>
    <property type="match status" value="1"/>
</dbReference>
<dbReference type="HAMAP" id="MF_00259">
    <property type="entry name" value="GcvT"/>
    <property type="match status" value="1"/>
</dbReference>
<dbReference type="EMBL" id="JAATJH010000003">
    <property type="protein sequence ID" value="NJC26577.1"/>
    <property type="molecule type" value="Genomic_DNA"/>
</dbReference>
<feature type="domain" description="Aminomethyltransferase C-terminal" evidence="9">
    <location>
        <begin position="291"/>
        <end position="370"/>
    </location>
</feature>
<name>A0ABX0XBJ7_9BACT</name>
<dbReference type="InterPro" id="IPR027266">
    <property type="entry name" value="TrmE/GcvT-like"/>
</dbReference>
<dbReference type="InterPro" id="IPR006222">
    <property type="entry name" value="GCVT_N"/>
</dbReference>
<comment type="caution">
    <text evidence="10">The sequence shown here is derived from an EMBL/GenBank/DDBJ whole genome shotgun (WGS) entry which is preliminary data.</text>
</comment>
<dbReference type="PANTHER" id="PTHR43757">
    <property type="entry name" value="AMINOMETHYLTRANSFERASE"/>
    <property type="match status" value="1"/>
</dbReference>
<dbReference type="SUPFAM" id="SSF101790">
    <property type="entry name" value="Aminomethyltransferase beta-barrel domain"/>
    <property type="match status" value="1"/>
</dbReference>
<dbReference type="Gene3D" id="3.30.1360.120">
    <property type="entry name" value="Probable tRNA modification gtpase trme, domain 1"/>
    <property type="match status" value="1"/>
</dbReference>
<evidence type="ECO:0000256" key="3">
    <source>
        <dbReference type="ARBA" id="ARBA00022576"/>
    </source>
</evidence>
<comment type="catalytic activity">
    <reaction evidence="6 7">
        <text>N(6)-[(R)-S(8)-aminomethyldihydrolipoyl]-L-lysyl-[protein] + (6S)-5,6,7,8-tetrahydrofolate = N(6)-[(R)-dihydrolipoyl]-L-lysyl-[protein] + (6R)-5,10-methylene-5,6,7,8-tetrahydrofolate + NH4(+)</text>
        <dbReference type="Rhea" id="RHEA:16945"/>
        <dbReference type="Rhea" id="RHEA-COMP:10475"/>
        <dbReference type="Rhea" id="RHEA-COMP:10492"/>
        <dbReference type="ChEBI" id="CHEBI:15636"/>
        <dbReference type="ChEBI" id="CHEBI:28938"/>
        <dbReference type="ChEBI" id="CHEBI:57453"/>
        <dbReference type="ChEBI" id="CHEBI:83100"/>
        <dbReference type="ChEBI" id="CHEBI:83143"/>
        <dbReference type="EC" id="2.1.2.10"/>
    </reaction>
</comment>
<dbReference type="RefSeq" id="WP_168037348.1">
    <property type="nucleotide sequence ID" value="NZ_JAATJH010000003.1"/>
</dbReference>
<evidence type="ECO:0000259" key="9">
    <source>
        <dbReference type="Pfam" id="PF08669"/>
    </source>
</evidence>
<evidence type="ECO:0000256" key="5">
    <source>
        <dbReference type="ARBA" id="ARBA00031395"/>
    </source>
</evidence>
<dbReference type="NCBIfam" id="TIGR00528">
    <property type="entry name" value="gcvT"/>
    <property type="match status" value="1"/>
</dbReference>
<dbReference type="NCBIfam" id="NF001567">
    <property type="entry name" value="PRK00389.1"/>
    <property type="match status" value="1"/>
</dbReference>
<dbReference type="Gene3D" id="4.10.1250.10">
    <property type="entry name" value="Aminomethyltransferase fragment"/>
    <property type="match status" value="1"/>
</dbReference>
<dbReference type="Pfam" id="PF08669">
    <property type="entry name" value="GCV_T_C"/>
    <property type="match status" value="1"/>
</dbReference>
<dbReference type="InterPro" id="IPR006223">
    <property type="entry name" value="GcvT"/>
</dbReference>
<dbReference type="InterPro" id="IPR022903">
    <property type="entry name" value="GcvT_bac"/>
</dbReference>
<evidence type="ECO:0000256" key="2">
    <source>
        <dbReference type="ARBA" id="ARBA00012616"/>
    </source>
</evidence>
<gene>
    <name evidence="7" type="primary">gcvT</name>
    <name evidence="10" type="ORF">GGR27_002087</name>
</gene>
<evidence type="ECO:0000313" key="10">
    <source>
        <dbReference type="EMBL" id="NJC26577.1"/>
    </source>
</evidence>
<keyword evidence="11" id="KW-1185">Reference proteome</keyword>